<protein>
    <submittedName>
        <fullName evidence="1">Uncharacterized protein</fullName>
    </submittedName>
</protein>
<accession>A0ABT5KSL0</accession>
<sequence>MWFKVKKPATVVPSEEVVLRYSLQHLAEGFCVPEASLALDARFGQELKANPASDFKANQFDIVDGDIKDVADKRLLKEMAQGRLVIQTVGDYCEHMVRCSRINPEEVARVLRLPATGLNDKE</sequence>
<proteinExistence type="predicted"/>
<dbReference type="EMBL" id="JAQQXS010000009">
    <property type="protein sequence ID" value="MDC8785899.1"/>
    <property type="molecule type" value="Genomic_DNA"/>
</dbReference>
<keyword evidence="2" id="KW-1185">Reference proteome</keyword>
<dbReference type="RefSeq" id="WP_273597008.1">
    <property type="nucleotide sequence ID" value="NZ_JAQQXS010000009.1"/>
</dbReference>
<comment type="caution">
    <text evidence="1">The sequence shown here is derived from an EMBL/GenBank/DDBJ whole genome shotgun (WGS) entry which is preliminary data.</text>
</comment>
<gene>
    <name evidence="1" type="ORF">PRZ01_11925</name>
</gene>
<evidence type="ECO:0000313" key="2">
    <source>
        <dbReference type="Proteomes" id="UP001219862"/>
    </source>
</evidence>
<organism evidence="1 2">
    <name type="scientific">Roseateles koreensis</name>
    <dbReference type="NCBI Taxonomy" id="2987526"/>
    <lineage>
        <taxon>Bacteria</taxon>
        <taxon>Pseudomonadati</taxon>
        <taxon>Pseudomonadota</taxon>
        <taxon>Betaproteobacteria</taxon>
        <taxon>Burkholderiales</taxon>
        <taxon>Sphaerotilaceae</taxon>
        <taxon>Roseateles</taxon>
    </lineage>
</organism>
<evidence type="ECO:0000313" key="1">
    <source>
        <dbReference type="EMBL" id="MDC8785899.1"/>
    </source>
</evidence>
<name>A0ABT5KSL0_9BURK</name>
<dbReference type="Proteomes" id="UP001219862">
    <property type="component" value="Unassembled WGS sequence"/>
</dbReference>
<reference evidence="1 2" key="1">
    <citation type="submission" date="2022-10" db="EMBL/GenBank/DDBJ databases">
        <title>paucibacter sp. hw8 Genome sequencing.</title>
        <authorList>
            <person name="Park S."/>
        </authorList>
    </citation>
    <scope>NUCLEOTIDE SEQUENCE [LARGE SCALE GENOMIC DNA]</scope>
    <source>
        <strain evidence="2">hw8</strain>
    </source>
</reference>